<dbReference type="Pfam" id="PF24553">
    <property type="entry name" value="Rv0428c_C"/>
    <property type="match status" value="1"/>
</dbReference>
<reference evidence="2" key="1">
    <citation type="submission" date="2018-02" db="EMBL/GenBank/DDBJ databases">
        <authorList>
            <person name="Kim S.-K."/>
            <person name="Jung H.-I."/>
            <person name="Lee S.-W."/>
        </authorList>
    </citation>
    <scope>NUCLEOTIDE SEQUENCE</scope>
    <source>
        <strain evidence="2">SK3146</strain>
    </source>
</reference>
<dbReference type="SUPFAM" id="SSF55729">
    <property type="entry name" value="Acyl-CoA N-acyltransferases (Nat)"/>
    <property type="match status" value="1"/>
</dbReference>
<dbReference type="CDD" id="cd04301">
    <property type="entry name" value="NAT_SF"/>
    <property type="match status" value="1"/>
</dbReference>
<dbReference type="RefSeq" id="WP_249863892.1">
    <property type="nucleotide sequence ID" value="NZ_CP027059.1"/>
</dbReference>
<name>A0ABY4RII1_9BACL</name>
<evidence type="ECO:0000313" key="2">
    <source>
        <dbReference type="EMBL" id="UQZ81671.1"/>
    </source>
</evidence>
<sequence>MTSFTHSEQRALIGQIERLAMHTWPAQTTTLYGPWVLRSSEGITKRANSVWTSSDAPLPEGDWFGDVSRFYRRQGLSPIYHISDISPDGLERYLDQQGYRKEAPCSVMIAATSEVIRNTAPDAGDEEALAVHIRLEHDDDWLEHFLEAEAFDSSKKRFYDRLYADIKPLKGFITLYANQRFAAVGTVVVEEGWAGIINVAVAPRLRGQGIGRKLMNQLALWSREQGAEHMYLQVLDDNEAARKLYRRAGFDVLFGYHYRIGTEANS</sequence>
<dbReference type="InterPro" id="IPR056935">
    <property type="entry name" value="Rv0428c-like_C"/>
</dbReference>
<feature type="domain" description="N-acetyltransferase" evidence="1">
    <location>
        <begin position="131"/>
        <end position="266"/>
    </location>
</feature>
<dbReference type="Gene3D" id="3.40.630.30">
    <property type="match status" value="1"/>
</dbReference>
<gene>
    <name evidence="2" type="ORF">SK3146_00827</name>
</gene>
<organism evidence="2 3">
    <name type="scientific">Paenibacillus konkukensis</name>
    <dbReference type="NCBI Taxonomy" id="2020716"/>
    <lineage>
        <taxon>Bacteria</taxon>
        <taxon>Bacillati</taxon>
        <taxon>Bacillota</taxon>
        <taxon>Bacilli</taxon>
        <taxon>Bacillales</taxon>
        <taxon>Paenibacillaceae</taxon>
        <taxon>Paenibacillus</taxon>
    </lineage>
</organism>
<evidence type="ECO:0000259" key="1">
    <source>
        <dbReference type="PROSITE" id="PS51186"/>
    </source>
</evidence>
<protein>
    <submittedName>
        <fullName evidence="2">Acetyltransferase</fullName>
    </submittedName>
</protein>
<keyword evidence="3" id="KW-1185">Reference proteome</keyword>
<dbReference type="PANTHER" id="PTHR43072">
    <property type="entry name" value="N-ACETYLTRANSFERASE"/>
    <property type="match status" value="1"/>
</dbReference>
<reference evidence="2" key="2">
    <citation type="journal article" date="2021" name="J Anim Sci Technol">
        <title>Complete genome sequence of Paenibacillus konkukensis sp. nov. SK3146 as a potential probiotic strain.</title>
        <authorList>
            <person name="Jung H.I."/>
            <person name="Park S."/>
            <person name="Niu K.M."/>
            <person name="Lee S.W."/>
            <person name="Kothari D."/>
            <person name="Yi K.J."/>
            <person name="Kim S.K."/>
        </authorList>
    </citation>
    <scope>NUCLEOTIDE SEQUENCE</scope>
    <source>
        <strain evidence="2">SK3146</strain>
    </source>
</reference>
<evidence type="ECO:0000313" key="3">
    <source>
        <dbReference type="Proteomes" id="UP001057134"/>
    </source>
</evidence>
<dbReference type="PROSITE" id="PS51186">
    <property type="entry name" value="GNAT"/>
    <property type="match status" value="1"/>
</dbReference>
<dbReference type="InterPro" id="IPR016181">
    <property type="entry name" value="Acyl_CoA_acyltransferase"/>
</dbReference>
<dbReference type="InterPro" id="IPR000182">
    <property type="entry name" value="GNAT_dom"/>
</dbReference>
<dbReference type="EMBL" id="CP027059">
    <property type="protein sequence ID" value="UQZ81671.1"/>
    <property type="molecule type" value="Genomic_DNA"/>
</dbReference>
<dbReference type="Proteomes" id="UP001057134">
    <property type="component" value="Chromosome"/>
</dbReference>
<proteinExistence type="predicted"/>
<accession>A0ABY4RII1</accession>